<organism evidence="2 3">
    <name type="scientific">Armillaria tabescens</name>
    <name type="common">Ringless honey mushroom</name>
    <name type="synonym">Agaricus tabescens</name>
    <dbReference type="NCBI Taxonomy" id="1929756"/>
    <lineage>
        <taxon>Eukaryota</taxon>
        <taxon>Fungi</taxon>
        <taxon>Dikarya</taxon>
        <taxon>Basidiomycota</taxon>
        <taxon>Agaricomycotina</taxon>
        <taxon>Agaricomycetes</taxon>
        <taxon>Agaricomycetidae</taxon>
        <taxon>Agaricales</taxon>
        <taxon>Marasmiineae</taxon>
        <taxon>Physalacriaceae</taxon>
        <taxon>Desarmillaria</taxon>
    </lineage>
</organism>
<keyword evidence="3" id="KW-1185">Reference proteome</keyword>
<sequence>MPPPHKTENRVYCQCKSHNCVAESALGKLVTPQTRRDHQNLDKQLGNDNLSDTATSSQYIHKAKHGRLAEAGWETLQGGNYSSEVALVDSESYNEIPTLHSHSPVQSASNTVIDFDDQMELDENIAAPMPAGFNGLRDTEELDNNDNFRDPGCLDDLDTDEPESEEPPIHGSQVPETSQTPPNQACLPSDKPHTPPEPAWSAINDVRIAQKFIWELQNAMADDCDANFIDNL</sequence>
<evidence type="ECO:0000256" key="1">
    <source>
        <dbReference type="SAM" id="MobiDB-lite"/>
    </source>
</evidence>
<protein>
    <submittedName>
        <fullName evidence="2">Uncharacterized protein</fullName>
    </submittedName>
</protein>
<dbReference type="RefSeq" id="XP_060326512.1">
    <property type="nucleotide sequence ID" value="XM_060478028.1"/>
</dbReference>
<evidence type="ECO:0000313" key="3">
    <source>
        <dbReference type="Proteomes" id="UP001175211"/>
    </source>
</evidence>
<feature type="compositionally biased region" description="Acidic residues" evidence="1">
    <location>
        <begin position="153"/>
        <end position="166"/>
    </location>
</feature>
<dbReference type="Proteomes" id="UP001175211">
    <property type="component" value="Unassembled WGS sequence"/>
</dbReference>
<evidence type="ECO:0000313" key="2">
    <source>
        <dbReference type="EMBL" id="KAK0448407.1"/>
    </source>
</evidence>
<dbReference type="GeneID" id="85361576"/>
<accession>A0AA39JTS9</accession>
<proteinExistence type="predicted"/>
<reference evidence="2" key="1">
    <citation type="submission" date="2023-06" db="EMBL/GenBank/DDBJ databases">
        <authorList>
            <consortium name="Lawrence Berkeley National Laboratory"/>
            <person name="Ahrendt S."/>
            <person name="Sahu N."/>
            <person name="Indic B."/>
            <person name="Wong-Bajracharya J."/>
            <person name="Merenyi Z."/>
            <person name="Ke H.-M."/>
            <person name="Monk M."/>
            <person name="Kocsube S."/>
            <person name="Drula E."/>
            <person name="Lipzen A."/>
            <person name="Balint B."/>
            <person name="Henrissat B."/>
            <person name="Andreopoulos B."/>
            <person name="Martin F.M."/>
            <person name="Harder C.B."/>
            <person name="Rigling D."/>
            <person name="Ford K.L."/>
            <person name="Foster G.D."/>
            <person name="Pangilinan J."/>
            <person name="Papanicolaou A."/>
            <person name="Barry K."/>
            <person name="LaButti K."/>
            <person name="Viragh M."/>
            <person name="Koriabine M."/>
            <person name="Yan M."/>
            <person name="Riley R."/>
            <person name="Champramary S."/>
            <person name="Plett K.L."/>
            <person name="Tsai I.J."/>
            <person name="Slot J."/>
            <person name="Sipos G."/>
            <person name="Plett J."/>
            <person name="Nagy L.G."/>
            <person name="Grigoriev I.V."/>
        </authorList>
    </citation>
    <scope>NUCLEOTIDE SEQUENCE</scope>
    <source>
        <strain evidence="2">CCBAS 213</strain>
    </source>
</reference>
<name>A0AA39JTS9_ARMTA</name>
<dbReference type="EMBL" id="JAUEPS010000041">
    <property type="protein sequence ID" value="KAK0448407.1"/>
    <property type="molecule type" value="Genomic_DNA"/>
</dbReference>
<comment type="caution">
    <text evidence="2">The sequence shown here is derived from an EMBL/GenBank/DDBJ whole genome shotgun (WGS) entry which is preliminary data.</text>
</comment>
<dbReference type="AlphaFoldDB" id="A0AA39JTS9"/>
<feature type="compositionally biased region" description="Polar residues" evidence="1">
    <location>
        <begin position="174"/>
        <end position="183"/>
    </location>
</feature>
<gene>
    <name evidence="2" type="ORF">EV420DRAFT_1647304</name>
</gene>
<feature type="region of interest" description="Disordered" evidence="1">
    <location>
        <begin position="130"/>
        <end position="202"/>
    </location>
</feature>